<accession>A0AA86NKP8</accession>
<dbReference type="SUPFAM" id="SSF52540">
    <property type="entry name" value="P-loop containing nucleoside triphosphate hydrolases"/>
    <property type="match status" value="1"/>
</dbReference>
<dbReference type="GO" id="GO:0005525">
    <property type="term" value="F:GTP binding"/>
    <property type="evidence" value="ECO:0007669"/>
    <property type="project" value="UniProtKB-KW"/>
</dbReference>
<gene>
    <name evidence="6" type="ORF">HINF_LOCUS68224</name>
    <name evidence="5" type="ORF">HINF_LOCUS9552</name>
</gene>
<keyword evidence="2 3" id="KW-0342">GTP-binding</keyword>
<dbReference type="Pfam" id="PF00025">
    <property type="entry name" value="Arf"/>
    <property type="match status" value="1"/>
</dbReference>
<organism evidence="5">
    <name type="scientific">Hexamita inflata</name>
    <dbReference type="NCBI Taxonomy" id="28002"/>
    <lineage>
        <taxon>Eukaryota</taxon>
        <taxon>Metamonada</taxon>
        <taxon>Diplomonadida</taxon>
        <taxon>Hexamitidae</taxon>
        <taxon>Hexamitinae</taxon>
        <taxon>Hexamita</taxon>
    </lineage>
</organism>
<evidence type="ECO:0000256" key="1">
    <source>
        <dbReference type="ARBA" id="ARBA00022741"/>
    </source>
</evidence>
<dbReference type="Gene3D" id="3.40.50.300">
    <property type="entry name" value="P-loop containing nucleotide triphosphate hydrolases"/>
    <property type="match status" value="1"/>
</dbReference>
<evidence type="ECO:0000313" key="5">
    <source>
        <dbReference type="EMBL" id="CAI9921907.1"/>
    </source>
</evidence>
<dbReference type="EMBL" id="CAXDID020000481">
    <property type="protein sequence ID" value="CAL6096008.1"/>
    <property type="molecule type" value="Genomic_DNA"/>
</dbReference>
<comment type="caution">
    <text evidence="5">The sequence shown here is derived from an EMBL/GenBank/DDBJ whole genome shotgun (WGS) entry which is preliminary data.</text>
</comment>
<name>A0AA86NKP8_9EUKA</name>
<evidence type="ECO:0000313" key="7">
    <source>
        <dbReference type="Proteomes" id="UP001642409"/>
    </source>
</evidence>
<keyword evidence="7" id="KW-1185">Reference proteome</keyword>
<evidence type="ECO:0000256" key="4">
    <source>
        <dbReference type="SAM" id="Phobius"/>
    </source>
</evidence>
<protein>
    <submittedName>
        <fullName evidence="5">ADP-ribosylation factor</fullName>
    </submittedName>
    <submittedName>
        <fullName evidence="6">ADP-ribosylation_factor</fullName>
    </submittedName>
</protein>
<dbReference type="GO" id="GO:0003924">
    <property type="term" value="F:GTPase activity"/>
    <property type="evidence" value="ECO:0007669"/>
    <property type="project" value="InterPro"/>
</dbReference>
<sequence length="53" mass="6351">MWDVGGQEVVRPLWVQFYQNTDAIIFVVDSLWLVFAQIFLKRCLFPIYPKSWS</sequence>
<keyword evidence="4" id="KW-1133">Transmembrane helix</keyword>
<dbReference type="InterPro" id="IPR006689">
    <property type="entry name" value="Small_GTPase_ARF/SAR"/>
</dbReference>
<dbReference type="AlphaFoldDB" id="A0AA86NKP8"/>
<dbReference type="EMBL" id="CATOUU010000237">
    <property type="protein sequence ID" value="CAI9921907.1"/>
    <property type="molecule type" value="Genomic_DNA"/>
</dbReference>
<reference evidence="5" key="1">
    <citation type="submission" date="2023-06" db="EMBL/GenBank/DDBJ databases">
        <authorList>
            <person name="Kurt Z."/>
        </authorList>
    </citation>
    <scope>NUCLEOTIDE SEQUENCE</scope>
</reference>
<evidence type="ECO:0000256" key="2">
    <source>
        <dbReference type="ARBA" id="ARBA00023134"/>
    </source>
</evidence>
<feature type="transmembrane region" description="Helical" evidence="4">
    <location>
        <begin position="23"/>
        <end position="40"/>
    </location>
</feature>
<feature type="binding site" evidence="3">
    <location>
        <position position="6"/>
    </location>
    <ligand>
        <name>GTP</name>
        <dbReference type="ChEBI" id="CHEBI:37565"/>
    </ligand>
</feature>
<keyword evidence="4" id="KW-0472">Membrane</keyword>
<keyword evidence="1 3" id="KW-0547">Nucleotide-binding</keyword>
<proteinExistence type="predicted"/>
<evidence type="ECO:0000256" key="3">
    <source>
        <dbReference type="PIRSR" id="PIRSR606689-1"/>
    </source>
</evidence>
<evidence type="ECO:0000313" key="6">
    <source>
        <dbReference type="EMBL" id="CAL6096008.1"/>
    </source>
</evidence>
<dbReference type="Proteomes" id="UP001642409">
    <property type="component" value="Unassembled WGS sequence"/>
</dbReference>
<reference evidence="6 7" key="2">
    <citation type="submission" date="2024-07" db="EMBL/GenBank/DDBJ databases">
        <authorList>
            <person name="Akdeniz Z."/>
        </authorList>
    </citation>
    <scope>NUCLEOTIDE SEQUENCE [LARGE SCALE GENOMIC DNA]</scope>
</reference>
<dbReference type="InterPro" id="IPR027417">
    <property type="entry name" value="P-loop_NTPase"/>
</dbReference>
<keyword evidence="4" id="KW-0812">Transmembrane</keyword>